<gene>
    <name evidence="4" type="ORF">C8E89_104177</name>
</gene>
<keyword evidence="3" id="KW-1133">Transmembrane helix</keyword>
<evidence type="ECO:0000313" key="4">
    <source>
        <dbReference type="EMBL" id="PXX10379.1"/>
    </source>
</evidence>
<name>A0A318HPD8_9MYCO</name>
<reference evidence="4 5" key="2">
    <citation type="submission" date="2018-06" db="EMBL/GenBank/DDBJ databases">
        <title>Sequencing of bacterial isolates from soil warming experiment in Harvard Forest, Massachusetts, USA.</title>
        <authorList>
            <person name="Deangelis K.PhD."/>
        </authorList>
    </citation>
    <scope>NUCLEOTIDE SEQUENCE [LARGE SCALE GENOMIC DNA]</scope>
    <source>
        <strain evidence="4 5">GAS496</strain>
    </source>
</reference>
<keyword evidence="3" id="KW-0472">Membrane</keyword>
<keyword evidence="1" id="KW-0805">Transcription regulation</keyword>
<dbReference type="RefSeq" id="WP_110315621.1">
    <property type="nucleotide sequence ID" value="NZ_QJJU01000004.1"/>
</dbReference>
<proteinExistence type="predicted"/>
<evidence type="ECO:0008006" key="6">
    <source>
        <dbReference type="Google" id="ProtNLM"/>
    </source>
</evidence>
<evidence type="ECO:0000256" key="1">
    <source>
        <dbReference type="ARBA" id="ARBA00023015"/>
    </source>
</evidence>
<dbReference type="AlphaFoldDB" id="A0A318HPD8"/>
<dbReference type="OrthoDB" id="5242431at2"/>
<evidence type="ECO:0000256" key="3">
    <source>
        <dbReference type="SAM" id="Phobius"/>
    </source>
</evidence>
<protein>
    <recommendedName>
        <fullName evidence="6">Anti-sigma factor</fullName>
    </recommendedName>
</protein>
<evidence type="ECO:0000313" key="5">
    <source>
        <dbReference type="Proteomes" id="UP000247781"/>
    </source>
</evidence>
<comment type="caution">
    <text evidence="4">The sequence shown here is derived from an EMBL/GenBank/DDBJ whole genome shotgun (WGS) entry which is preliminary data.</text>
</comment>
<evidence type="ECO:0000256" key="2">
    <source>
        <dbReference type="ARBA" id="ARBA00023163"/>
    </source>
</evidence>
<dbReference type="Gene3D" id="1.10.10.1320">
    <property type="entry name" value="Anti-sigma factor, zinc-finger domain"/>
    <property type="match status" value="1"/>
</dbReference>
<reference evidence="5" key="1">
    <citation type="submission" date="2018-05" db="EMBL/GenBank/DDBJ databases">
        <authorList>
            <person name="Deangelis K."/>
            <person name="Huntemann M."/>
            <person name="Clum A."/>
            <person name="Pillay M."/>
            <person name="Palaniappan K."/>
            <person name="Varghese N."/>
            <person name="Mikhailova N."/>
            <person name="Stamatis D."/>
            <person name="Reddy T."/>
            <person name="Daum C."/>
            <person name="Shapiro N."/>
            <person name="Ivanova N."/>
            <person name="Kyrpides N."/>
            <person name="Woyke T."/>
        </authorList>
    </citation>
    <scope>NUCLEOTIDE SEQUENCE [LARGE SCALE GENOMIC DNA]</scope>
    <source>
        <strain evidence="5">GAS496</strain>
    </source>
</reference>
<keyword evidence="3" id="KW-0812">Transmembrane</keyword>
<accession>A0A318HPD8</accession>
<keyword evidence="5" id="KW-1185">Reference proteome</keyword>
<dbReference type="Proteomes" id="UP000247781">
    <property type="component" value="Unassembled WGS sequence"/>
</dbReference>
<sequence>MTNFKPDDDLSEWDAAYVLGALSLEDRRTYENYLADNPARAAELTDLAGMPGILNALSRDEAVALTDLAGAPPSQDRPDNVASLAQAAAKRQKRSRRTWLATAVAAAAALAITGGLVGANLFPRSQAPVQTVAMQAMQPTPRGGLTAELAVTEKKWGTELNWACQYTKDWSRDVASYDIVVTTHDGVQSAVGSWKPAGDEATGLSAATSIPTSQIRTVDIRVTGSNEPLAIKTLR</sequence>
<dbReference type="InterPro" id="IPR041916">
    <property type="entry name" value="Anti_sigma_zinc_sf"/>
</dbReference>
<dbReference type="EMBL" id="QJJU01000004">
    <property type="protein sequence ID" value="PXX10379.1"/>
    <property type="molecule type" value="Genomic_DNA"/>
</dbReference>
<keyword evidence="2" id="KW-0804">Transcription</keyword>
<feature type="transmembrane region" description="Helical" evidence="3">
    <location>
        <begin position="99"/>
        <end position="122"/>
    </location>
</feature>
<organism evidence="4 5">
    <name type="scientific">Mycolicibacterium moriokaense</name>
    <dbReference type="NCBI Taxonomy" id="39691"/>
    <lineage>
        <taxon>Bacteria</taxon>
        <taxon>Bacillati</taxon>
        <taxon>Actinomycetota</taxon>
        <taxon>Actinomycetes</taxon>
        <taxon>Mycobacteriales</taxon>
        <taxon>Mycobacteriaceae</taxon>
        <taxon>Mycolicibacterium</taxon>
    </lineage>
</organism>